<sequence>NVMRKITIAILMKNRGCHMKRASIISRIVASLIDIYLIVFITMMLIFLLLNWTENNLVLSMIISLVFILLGVTSVLFKDVFDGRSLGKRIFNLGVRELDSTIPSTKKLINRNLSFLFWPKDVYKLIFSEDKRRQGDINNRTDVYQLENTNSMSSKVLKILISISIIVVLIISGFITIIKQDASYKTALTYIENNERIQEKVGDNMNFSFFPSASINRSNGYGEATFNIKVTGDKDSLLVFIMLVKVPNEEWIVENINYKQQTQ</sequence>
<feature type="transmembrane region" description="Helical" evidence="5">
    <location>
        <begin position="159"/>
        <end position="178"/>
    </location>
</feature>
<keyword evidence="4 5" id="KW-0472">Membrane</keyword>
<evidence type="ECO:0000313" key="8">
    <source>
        <dbReference type="Proteomes" id="UP000077355"/>
    </source>
</evidence>
<reference evidence="7 8" key="1">
    <citation type="submission" date="2016-03" db="EMBL/GenBank/DDBJ databases">
        <title>Draft genome sequence of Paenibacillus antarcticus CECT 5836.</title>
        <authorList>
            <person name="Shin S.-K."/>
            <person name="Yi H."/>
        </authorList>
    </citation>
    <scope>NUCLEOTIDE SEQUENCE [LARGE SCALE GENOMIC DNA]</scope>
    <source>
        <strain evidence="7 8">CECT 5836</strain>
    </source>
</reference>
<dbReference type="EMBL" id="LVJI01000042">
    <property type="protein sequence ID" value="OAB42086.1"/>
    <property type="molecule type" value="Genomic_DNA"/>
</dbReference>
<feature type="non-terminal residue" evidence="7">
    <location>
        <position position="1"/>
    </location>
</feature>
<dbReference type="AlphaFoldDB" id="A0A162K2J8"/>
<dbReference type="InterPro" id="IPR010432">
    <property type="entry name" value="RDD"/>
</dbReference>
<evidence type="ECO:0000256" key="1">
    <source>
        <dbReference type="ARBA" id="ARBA00004141"/>
    </source>
</evidence>
<comment type="caution">
    <text evidence="7">The sequence shown here is derived from an EMBL/GenBank/DDBJ whole genome shotgun (WGS) entry which is preliminary data.</text>
</comment>
<evidence type="ECO:0000256" key="3">
    <source>
        <dbReference type="ARBA" id="ARBA00022989"/>
    </source>
</evidence>
<dbReference type="Pfam" id="PF06271">
    <property type="entry name" value="RDD"/>
    <property type="match status" value="1"/>
</dbReference>
<proteinExistence type="predicted"/>
<evidence type="ECO:0000256" key="2">
    <source>
        <dbReference type="ARBA" id="ARBA00022692"/>
    </source>
</evidence>
<comment type="subcellular location">
    <subcellularLocation>
        <location evidence="1">Membrane</location>
        <topology evidence="1">Multi-pass membrane protein</topology>
    </subcellularLocation>
</comment>
<name>A0A162K2J8_9BACL</name>
<protein>
    <recommendedName>
        <fullName evidence="6">RDD domain-containing protein</fullName>
    </recommendedName>
</protein>
<dbReference type="GO" id="GO:0016020">
    <property type="term" value="C:membrane"/>
    <property type="evidence" value="ECO:0007669"/>
    <property type="project" value="UniProtKB-SubCell"/>
</dbReference>
<feature type="domain" description="RDD" evidence="6">
    <location>
        <begin position="22"/>
        <end position="173"/>
    </location>
</feature>
<dbReference type="RefSeq" id="WP_068652417.1">
    <property type="nucleotide sequence ID" value="NZ_LVJI01000042.1"/>
</dbReference>
<evidence type="ECO:0000313" key="7">
    <source>
        <dbReference type="EMBL" id="OAB42086.1"/>
    </source>
</evidence>
<organism evidence="7 8">
    <name type="scientific">Paenibacillus antarcticus</name>
    <dbReference type="NCBI Taxonomy" id="253703"/>
    <lineage>
        <taxon>Bacteria</taxon>
        <taxon>Bacillati</taxon>
        <taxon>Bacillota</taxon>
        <taxon>Bacilli</taxon>
        <taxon>Bacillales</taxon>
        <taxon>Paenibacillaceae</taxon>
        <taxon>Paenibacillus</taxon>
    </lineage>
</organism>
<keyword evidence="2 5" id="KW-0812">Transmembrane</keyword>
<evidence type="ECO:0000256" key="4">
    <source>
        <dbReference type="ARBA" id="ARBA00023136"/>
    </source>
</evidence>
<dbReference type="OrthoDB" id="9814143at2"/>
<accession>A0A162K2J8</accession>
<evidence type="ECO:0000256" key="5">
    <source>
        <dbReference type="SAM" id="Phobius"/>
    </source>
</evidence>
<evidence type="ECO:0000259" key="6">
    <source>
        <dbReference type="Pfam" id="PF06271"/>
    </source>
</evidence>
<gene>
    <name evidence="7" type="ORF">PBAT_20500</name>
</gene>
<feature type="transmembrane region" description="Helical" evidence="5">
    <location>
        <begin position="56"/>
        <end position="77"/>
    </location>
</feature>
<keyword evidence="3 5" id="KW-1133">Transmembrane helix</keyword>
<dbReference type="Proteomes" id="UP000077355">
    <property type="component" value="Unassembled WGS sequence"/>
</dbReference>
<keyword evidence="8" id="KW-1185">Reference proteome</keyword>
<feature type="transmembrane region" description="Helical" evidence="5">
    <location>
        <begin position="28"/>
        <end position="50"/>
    </location>
</feature>